<evidence type="ECO:0000313" key="1">
    <source>
        <dbReference type="EMBL" id="GGA58395.1"/>
    </source>
</evidence>
<evidence type="ECO:0000313" key="2">
    <source>
        <dbReference type="Proteomes" id="UP000618591"/>
    </source>
</evidence>
<protein>
    <submittedName>
        <fullName evidence="1">ATP-grasp domain protein</fullName>
    </submittedName>
</protein>
<dbReference type="Proteomes" id="UP000618591">
    <property type="component" value="Unassembled WGS sequence"/>
</dbReference>
<keyword evidence="2" id="KW-1185">Reference proteome</keyword>
<dbReference type="EMBL" id="BMDW01000023">
    <property type="protein sequence ID" value="GGA58395.1"/>
    <property type="molecule type" value="Genomic_DNA"/>
</dbReference>
<comment type="caution">
    <text evidence="1">The sequence shown here is derived from an EMBL/GenBank/DDBJ whole genome shotgun (WGS) entry which is preliminary data.</text>
</comment>
<organism evidence="1 2">
    <name type="scientific">Sphingomonas psychrolutea</name>
    <dbReference type="NCBI Taxonomy" id="1259676"/>
    <lineage>
        <taxon>Bacteria</taxon>
        <taxon>Pseudomonadati</taxon>
        <taxon>Pseudomonadota</taxon>
        <taxon>Alphaproteobacteria</taxon>
        <taxon>Sphingomonadales</taxon>
        <taxon>Sphingomonadaceae</taxon>
        <taxon>Sphingomonas</taxon>
    </lineage>
</organism>
<dbReference type="RefSeq" id="WP_188449063.1">
    <property type="nucleotide sequence ID" value="NZ_BMDW01000023.1"/>
</dbReference>
<gene>
    <name evidence="1" type="ORF">GCM10011395_30860</name>
</gene>
<dbReference type="PANTHER" id="PTHR39217">
    <property type="match status" value="1"/>
</dbReference>
<dbReference type="SUPFAM" id="SSF56059">
    <property type="entry name" value="Glutathione synthetase ATP-binding domain-like"/>
    <property type="match status" value="1"/>
</dbReference>
<proteinExistence type="predicted"/>
<accession>A0ABQ1H5L5</accession>
<reference evidence="2" key="1">
    <citation type="journal article" date="2019" name="Int. J. Syst. Evol. Microbiol.">
        <title>The Global Catalogue of Microorganisms (GCM) 10K type strain sequencing project: providing services to taxonomists for standard genome sequencing and annotation.</title>
        <authorList>
            <consortium name="The Broad Institute Genomics Platform"/>
            <consortium name="The Broad Institute Genome Sequencing Center for Infectious Disease"/>
            <person name="Wu L."/>
            <person name="Ma J."/>
        </authorList>
    </citation>
    <scope>NUCLEOTIDE SEQUENCE [LARGE SCALE GENOMIC DNA]</scope>
    <source>
        <strain evidence="2">CGMCC 1.10106</strain>
    </source>
</reference>
<dbReference type="PANTHER" id="PTHR39217:SF1">
    <property type="entry name" value="GLUTATHIONE SYNTHETASE"/>
    <property type="match status" value="1"/>
</dbReference>
<dbReference type="Gene3D" id="3.30.470.20">
    <property type="entry name" value="ATP-grasp fold, B domain"/>
    <property type="match status" value="1"/>
</dbReference>
<name>A0ABQ1H5L5_9SPHN</name>
<sequence>MGARVDLLMPVAGSHYDAVATDLAQPFRAAFAAAGMTLTPRPWDLGPGDGAATLALFAWGYHFDVARWDAMLAAWPADRPLLNPPALLGWNTRKTYLLELAAAGVPIVPSRFGRADVASVAAAFDAFGCDELVVKPQISAGSHQTVRVRRGEAVAPLDDAILQPFLSAIAEEGELSLFAIGGRFSHAARKVATGGDFRIQPQFGGRFTRYEPDAEAIAVFDTTLAALPHAPLYARIDLLRRADGQLALIEVEAIEPDLYVELEPAVPARLAAALLDALR</sequence>
<dbReference type="InterPro" id="IPR053191">
    <property type="entry name" value="DcsG_Biosynth_Enzyme"/>
</dbReference>